<evidence type="ECO:0000313" key="1">
    <source>
        <dbReference type="Proteomes" id="UP000095287"/>
    </source>
</evidence>
<evidence type="ECO:0000313" key="2">
    <source>
        <dbReference type="WBParaSite" id="L893_g20271.t1"/>
    </source>
</evidence>
<protein>
    <submittedName>
        <fullName evidence="2">Uncharacterized protein</fullName>
    </submittedName>
</protein>
<name>A0A1I7YWN5_9BILA</name>
<organism evidence="1 2">
    <name type="scientific">Steinernema glaseri</name>
    <dbReference type="NCBI Taxonomy" id="37863"/>
    <lineage>
        <taxon>Eukaryota</taxon>
        <taxon>Metazoa</taxon>
        <taxon>Ecdysozoa</taxon>
        <taxon>Nematoda</taxon>
        <taxon>Chromadorea</taxon>
        <taxon>Rhabditida</taxon>
        <taxon>Tylenchina</taxon>
        <taxon>Panagrolaimomorpha</taxon>
        <taxon>Strongyloidoidea</taxon>
        <taxon>Steinernematidae</taxon>
        <taxon>Steinernema</taxon>
    </lineage>
</organism>
<proteinExistence type="predicted"/>
<accession>A0A1I7YWN5</accession>
<keyword evidence="1" id="KW-1185">Reference proteome</keyword>
<sequence>MLRKCTDALNNPLMSSHGVRMSNVAFWVKRTALGPGDVLCPEPVQESAMLLGNLIPKEQVSFASIGFPAQVAPVKRLGKRISTVLGRDLRRLHQAFCQSPYPTCSIPKSRSG</sequence>
<dbReference type="WBParaSite" id="L893_g20271.t1">
    <property type="protein sequence ID" value="L893_g20271.t1"/>
    <property type="gene ID" value="L893_g20271"/>
</dbReference>
<reference evidence="2" key="1">
    <citation type="submission" date="2016-11" db="UniProtKB">
        <authorList>
            <consortium name="WormBaseParasite"/>
        </authorList>
    </citation>
    <scope>IDENTIFICATION</scope>
</reference>
<dbReference type="Proteomes" id="UP000095287">
    <property type="component" value="Unplaced"/>
</dbReference>
<dbReference type="AlphaFoldDB" id="A0A1I7YWN5"/>